<dbReference type="PANTHER" id="PTHR30534">
    <property type="entry name" value="FLAGELLAR MOTOR SWITCH PROTEIN FLIG"/>
    <property type="match status" value="1"/>
</dbReference>
<dbReference type="InterPro" id="IPR028263">
    <property type="entry name" value="FliG_N"/>
</dbReference>
<dbReference type="GO" id="GO:0005886">
    <property type="term" value="C:plasma membrane"/>
    <property type="evidence" value="ECO:0007669"/>
    <property type="project" value="UniProtKB-SubCell"/>
</dbReference>
<gene>
    <name evidence="13" type="ORF">CWE10_09370</name>
</gene>
<dbReference type="AlphaFoldDB" id="A0A953I3N6"/>
<comment type="similarity">
    <text evidence="3">Belongs to the FliG family.</text>
</comment>
<dbReference type="Pfam" id="PF01706">
    <property type="entry name" value="FliG_C"/>
    <property type="match status" value="1"/>
</dbReference>
<evidence type="ECO:0000256" key="9">
    <source>
        <dbReference type="ARBA" id="ARBA00023143"/>
    </source>
</evidence>
<keyword evidence="13" id="KW-0282">Flagellum</keyword>
<protein>
    <recommendedName>
        <fullName evidence="4">Flagellar motor switch protein FliG</fullName>
    </recommendedName>
</protein>
<dbReference type="InterPro" id="IPR023087">
    <property type="entry name" value="Flg_Motor_Flig_C"/>
</dbReference>
<dbReference type="EMBL" id="PIUK01000078">
    <property type="protein sequence ID" value="MBY6276406.1"/>
    <property type="molecule type" value="Genomic_DNA"/>
</dbReference>
<dbReference type="Gene3D" id="1.10.220.30">
    <property type="match status" value="3"/>
</dbReference>
<evidence type="ECO:0000256" key="3">
    <source>
        <dbReference type="ARBA" id="ARBA00010299"/>
    </source>
</evidence>
<dbReference type="InterPro" id="IPR032779">
    <property type="entry name" value="FliG_M"/>
</dbReference>
<name>A0A953I3N6_SYMTR</name>
<dbReference type="PANTHER" id="PTHR30534:SF0">
    <property type="entry name" value="FLAGELLAR MOTOR SWITCH PROTEIN FLIG"/>
    <property type="match status" value="1"/>
</dbReference>
<dbReference type="InterPro" id="IPR011002">
    <property type="entry name" value="FliG_a-hlx"/>
</dbReference>
<evidence type="ECO:0000259" key="11">
    <source>
        <dbReference type="Pfam" id="PF14841"/>
    </source>
</evidence>
<feature type="domain" description="Flagellar motor switch protein FliG N-terminal" evidence="12">
    <location>
        <begin position="7"/>
        <end position="110"/>
    </location>
</feature>
<evidence type="ECO:0000313" key="13">
    <source>
        <dbReference type="EMBL" id="MBY6276406.1"/>
    </source>
</evidence>
<evidence type="ECO:0000313" key="14">
    <source>
        <dbReference type="Proteomes" id="UP000732377"/>
    </source>
</evidence>
<dbReference type="Pfam" id="PF14841">
    <property type="entry name" value="FliG_M"/>
    <property type="match status" value="1"/>
</dbReference>
<evidence type="ECO:0000256" key="5">
    <source>
        <dbReference type="ARBA" id="ARBA00022475"/>
    </source>
</evidence>
<dbReference type="Pfam" id="PF14842">
    <property type="entry name" value="FliG_N"/>
    <property type="match status" value="1"/>
</dbReference>
<evidence type="ECO:0000259" key="12">
    <source>
        <dbReference type="Pfam" id="PF14842"/>
    </source>
</evidence>
<dbReference type="RefSeq" id="WP_273379435.1">
    <property type="nucleotide sequence ID" value="NZ_PIUK01000078.1"/>
</dbReference>
<keyword evidence="5" id="KW-1003">Cell membrane</keyword>
<dbReference type="GO" id="GO:0003774">
    <property type="term" value="F:cytoskeletal motor activity"/>
    <property type="evidence" value="ECO:0007669"/>
    <property type="project" value="InterPro"/>
</dbReference>
<feature type="domain" description="Flagellar motor switch protein FliG C-terminal" evidence="10">
    <location>
        <begin position="222"/>
        <end position="328"/>
    </location>
</feature>
<keyword evidence="13" id="KW-0969">Cilium</keyword>
<dbReference type="Proteomes" id="UP000732377">
    <property type="component" value="Unassembled WGS sequence"/>
</dbReference>
<reference evidence="13" key="1">
    <citation type="submission" date="2017-11" db="EMBL/GenBank/DDBJ databases">
        <title>Three new genomes from thermophilic consortium.</title>
        <authorList>
            <person name="Quaggio R."/>
            <person name="Amgarten D."/>
            <person name="Setubal J.C."/>
        </authorList>
    </citation>
    <scope>NUCLEOTIDE SEQUENCE</scope>
    <source>
        <strain evidence="13">ZCTH01-B2</strain>
    </source>
</reference>
<comment type="caution">
    <text evidence="13">The sequence shown here is derived from an EMBL/GenBank/DDBJ whole genome shotgun (WGS) entry which is preliminary data.</text>
</comment>
<keyword evidence="13" id="KW-0966">Cell projection</keyword>
<dbReference type="PRINTS" id="PR00954">
    <property type="entry name" value="FLGMOTORFLIG"/>
</dbReference>
<evidence type="ECO:0000256" key="4">
    <source>
        <dbReference type="ARBA" id="ARBA00021870"/>
    </source>
</evidence>
<dbReference type="FunFam" id="1.10.220.30:FF:000001">
    <property type="entry name" value="Flagellar motor switch protein FliG"/>
    <property type="match status" value="1"/>
</dbReference>
<evidence type="ECO:0000259" key="10">
    <source>
        <dbReference type="Pfam" id="PF01706"/>
    </source>
</evidence>
<keyword evidence="6" id="KW-0145">Chemotaxis</keyword>
<evidence type="ECO:0000256" key="2">
    <source>
        <dbReference type="ARBA" id="ARBA00004413"/>
    </source>
</evidence>
<keyword evidence="8" id="KW-0472">Membrane</keyword>
<keyword evidence="7" id="KW-0283">Flagellar rotation</keyword>
<dbReference type="NCBIfam" id="TIGR00207">
    <property type="entry name" value="fliG"/>
    <property type="match status" value="1"/>
</dbReference>
<accession>A0A953I3N6</accession>
<evidence type="ECO:0000256" key="8">
    <source>
        <dbReference type="ARBA" id="ARBA00023136"/>
    </source>
</evidence>
<feature type="domain" description="Flagellar motor switch protein FliG middle" evidence="11">
    <location>
        <begin position="119"/>
        <end position="192"/>
    </location>
</feature>
<evidence type="ECO:0000256" key="1">
    <source>
        <dbReference type="ARBA" id="ARBA00004117"/>
    </source>
</evidence>
<evidence type="ECO:0000256" key="7">
    <source>
        <dbReference type="ARBA" id="ARBA00022779"/>
    </source>
</evidence>
<dbReference type="PIRSF" id="PIRSF003161">
    <property type="entry name" value="FliG"/>
    <property type="match status" value="1"/>
</dbReference>
<dbReference type="GO" id="GO:0006935">
    <property type="term" value="P:chemotaxis"/>
    <property type="evidence" value="ECO:0007669"/>
    <property type="project" value="UniProtKB-KW"/>
</dbReference>
<sequence>MADRDQKLTGRQKAAIFCINIGVERSAKILKHLRDDEIEMLTVEIAQARKPTPEILDQVFTEFITVATADRHIRSGGIDYAREMLEKALGQERAREILTRLTSHLRRRPFDAVRNTDPVHLASFLQNEHPQTVAVIMAHLDPDKAAQVLLGLPPERQADIIRRVATLDRTSPEMLREVEKVLERKASAIVSQESTAAGGINWAVDVLNRVDRTTEKTIMGLLSADDPELASDISQRMFLFDDIVNLDDRTVQRILREVDMNKDLPLALKAAKEEVWRKIMNNVSKRAGEALREAVEYLGPVRIRDVEEAQARIVALIRRLEESGEIQIARGGGADEYI</sequence>
<keyword evidence="9" id="KW-0975">Bacterial flagellum</keyword>
<evidence type="ECO:0000256" key="6">
    <source>
        <dbReference type="ARBA" id="ARBA00022500"/>
    </source>
</evidence>
<dbReference type="GO" id="GO:0009425">
    <property type="term" value="C:bacterial-type flagellum basal body"/>
    <property type="evidence" value="ECO:0007669"/>
    <property type="project" value="UniProtKB-SubCell"/>
</dbReference>
<organism evidence="13 14">
    <name type="scientific">Symbiobacterium thermophilum</name>
    <dbReference type="NCBI Taxonomy" id="2734"/>
    <lineage>
        <taxon>Bacteria</taxon>
        <taxon>Bacillati</taxon>
        <taxon>Bacillota</taxon>
        <taxon>Clostridia</taxon>
        <taxon>Eubacteriales</taxon>
        <taxon>Symbiobacteriaceae</taxon>
        <taxon>Symbiobacterium</taxon>
    </lineage>
</organism>
<comment type="subcellular location">
    <subcellularLocation>
        <location evidence="1">Bacterial flagellum basal body</location>
    </subcellularLocation>
    <subcellularLocation>
        <location evidence="2">Cell membrane</location>
        <topology evidence="2">Peripheral membrane protein</topology>
        <orientation evidence="2">Cytoplasmic side</orientation>
    </subcellularLocation>
</comment>
<dbReference type="GO" id="GO:0071973">
    <property type="term" value="P:bacterial-type flagellum-dependent cell motility"/>
    <property type="evidence" value="ECO:0007669"/>
    <property type="project" value="InterPro"/>
</dbReference>
<proteinExistence type="inferred from homology"/>
<dbReference type="SUPFAM" id="SSF48029">
    <property type="entry name" value="FliG"/>
    <property type="match status" value="2"/>
</dbReference>
<dbReference type="InterPro" id="IPR000090">
    <property type="entry name" value="Flg_Motor_Flig"/>
</dbReference>